<dbReference type="PROSITE" id="PS00122">
    <property type="entry name" value="CARBOXYLESTERASE_B_1"/>
    <property type="match status" value="1"/>
</dbReference>
<organism evidence="6 7">
    <name type="scientific">Piloderma croceum (strain F 1598)</name>
    <dbReference type="NCBI Taxonomy" id="765440"/>
    <lineage>
        <taxon>Eukaryota</taxon>
        <taxon>Fungi</taxon>
        <taxon>Dikarya</taxon>
        <taxon>Basidiomycota</taxon>
        <taxon>Agaricomycotina</taxon>
        <taxon>Agaricomycetes</taxon>
        <taxon>Agaricomycetidae</taxon>
        <taxon>Atheliales</taxon>
        <taxon>Atheliaceae</taxon>
        <taxon>Piloderma</taxon>
    </lineage>
</organism>
<evidence type="ECO:0000256" key="1">
    <source>
        <dbReference type="ARBA" id="ARBA00005964"/>
    </source>
</evidence>
<protein>
    <recommendedName>
        <fullName evidence="4">Carboxylic ester hydrolase</fullName>
        <ecNumber evidence="4">3.1.1.-</ecNumber>
    </recommendedName>
</protein>
<evidence type="ECO:0000256" key="4">
    <source>
        <dbReference type="RuleBase" id="RU361235"/>
    </source>
</evidence>
<dbReference type="HOGENOM" id="CLU_006586_10_5_1"/>
<dbReference type="PROSITE" id="PS01173">
    <property type="entry name" value="LIPASE_GDXG_HIS"/>
    <property type="match status" value="1"/>
</dbReference>
<dbReference type="InterPro" id="IPR019826">
    <property type="entry name" value="Carboxylesterase_B_AS"/>
</dbReference>
<evidence type="ECO:0000313" key="7">
    <source>
        <dbReference type="Proteomes" id="UP000054166"/>
    </source>
</evidence>
<comment type="similarity">
    <text evidence="2">Belongs to the 'GDXG' lipolytic enzyme family.</text>
</comment>
<dbReference type="InterPro" id="IPR050309">
    <property type="entry name" value="Type-B_Carboxylest/Lipase"/>
</dbReference>
<dbReference type="InterPro" id="IPR002018">
    <property type="entry name" value="CarbesteraseB"/>
</dbReference>
<gene>
    <name evidence="6" type="ORF">PILCRDRAFT_568262</name>
</gene>
<feature type="domain" description="Carboxylesterase type B" evidence="5">
    <location>
        <begin position="38"/>
        <end position="509"/>
    </location>
</feature>
<feature type="signal peptide" evidence="4">
    <location>
        <begin position="1"/>
        <end position="20"/>
    </location>
</feature>
<dbReference type="STRING" id="765440.A0A0C3F314"/>
<keyword evidence="3 4" id="KW-0378">Hydrolase</keyword>
<evidence type="ECO:0000256" key="3">
    <source>
        <dbReference type="ARBA" id="ARBA00022801"/>
    </source>
</evidence>
<dbReference type="SUPFAM" id="SSF53474">
    <property type="entry name" value="alpha/beta-Hydrolases"/>
    <property type="match status" value="1"/>
</dbReference>
<dbReference type="Proteomes" id="UP000054166">
    <property type="component" value="Unassembled WGS sequence"/>
</dbReference>
<reference evidence="6 7" key="1">
    <citation type="submission" date="2014-04" db="EMBL/GenBank/DDBJ databases">
        <authorList>
            <consortium name="DOE Joint Genome Institute"/>
            <person name="Kuo A."/>
            <person name="Tarkka M."/>
            <person name="Buscot F."/>
            <person name="Kohler A."/>
            <person name="Nagy L.G."/>
            <person name="Floudas D."/>
            <person name="Copeland A."/>
            <person name="Barry K.W."/>
            <person name="Cichocki N."/>
            <person name="Veneault-Fourrey C."/>
            <person name="LaButti K."/>
            <person name="Lindquist E.A."/>
            <person name="Lipzen A."/>
            <person name="Lundell T."/>
            <person name="Morin E."/>
            <person name="Murat C."/>
            <person name="Sun H."/>
            <person name="Tunlid A."/>
            <person name="Henrissat B."/>
            <person name="Grigoriev I.V."/>
            <person name="Hibbett D.S."/>
            <person name="Martin F."/>
            <person name="Nordberg H.P."/>
            <person name="Cantor M.N."/>
            <person name="Hua S.X."/>
        </authorList>
    </citation>
    <scope>NUCLEOTIDE SEQUENCE [LARGE SCALE GENOMIC DNA]</scope>
    <source>
        <strain evidence="6 7">F 1598</strain>
    </source>
</reference>
<dbReference type="EC" id="3.1.1.-" evidence="4"/>
<keyword evidence="7" id="KW-1185">Reference proteome</keyword>
<proteinExistence type="inferred from homology"/>
<evidence type="ECO:0000256" key="2">
    <source>
        <dbReference type="ARBA" id="ARBA00010515"/>
    </source>
</evidence>
<comment type="similarity">
    <text evidence="1 4">Belongs to the type-B carboxylesterase/lipase family.</text>
</comment>
<keyword evidence="4" id="KW-0732">Signal</keyword>
<dbReference type="Gene3D" id="3.40.50.1820">
    <property type="entry name" value="alpha/beta hydrolase"/>
    <property type="match status" value="1"/>
</dbReference>
<dbReference type="InterPro" id="IPR029058">
    <property type="entry name" value="AB_hydrolase_fold"/>
</dbReference>
<dbReference type="PANTHER" id="PTHR11559">
    <property type="entry name" value="CARBOXYLESTERASE"/>
    <property type="match status" value="1"/>
</dbReference>
<reference evidence="7" key="2">
    <citation type="submission" date="2015-01" db="EMBL/GenBank/DDBJ databases">
        <title>Evolutionary Origins and Diversification of the Mycorrhizal Mutualists.</title>
        <authorList>
            <consortium name="DOE Joint Genome Institute"/>
            <consortium name="Mycorrhizal Genomics Consortium"/>
            <person name="Kohler A."/>
            <person name="Kuo A."/>
            <person name="Nagy L.G."/>
            <person name="Floudas D."/>
            <person name="Copeland A."/>
            <person name="Barry K.W."/>
            <person name="Cichocki N."/>
            <person name="Veneault-Fourrey C."/>
            <person name="LaButti K."/>
            <person name="Lindquist E.A."/>
            <person name="Lipzen A."/>
            <person name="Lundell T."/>
            <person name="Morin E."/>
            <person name="Murat C."/>
            <person name="Riley R."/>
            <person name="Ohm R."/>
            <person name="Sun H."/>
            <person name="Tunlid A."/>
            <person name="Henrissat B."/>
            <person name="Grigoriev I.V."/>
            <person name="Hibbett D.S."/>
            <person name="Martin F."/>
        </authorList>
    </citation>
    <scope>NUCLEOTIDE SEQUENCE [LARGE SCALE GENOMIC DNA]</scope>
    <source>
        <strain evidence="7">F 1598</strain>
    </source>
</reference>
<dbReference type="InParanoid" id="A0A0C3F314"/>
<dbReference type="AlphaFoldDB" id="A0A0C3F314"/>
<dbReference type="EMBL" id="KN833011">
    <property type="protein sequence ID" value="KIM79125.1"/>
    <property type="molecule type" value="Genomic_DNA"/>
</dbReference>
<dbReference type="InterPro" id="IPR002168">
    <property type="entry name" value="Lipase_GDXG_HIS_AS"/>
</dbReference>
<dbReference type="ESTHER" id="9homo-a0a0c3f314">
    <property type="family name" value="Fungal_carboxylesterase_lipase"/>
</dbReference>
<dbReference type="OrthoDB" id="408631at2759"/>
<name>A0A0C3F314_PILCF</name>
<sequence>MIGIPCVVVLLGLFTGLVSSFPRQESGALHKSRNAPGPIVDLEYAKYQGSTDLSTNISTFSGIRYAGPPTGSLRFQAPQAPAKVDGVQQATSPPPQCYQAGDGTSQTNPFIHDPLLKKRYSTLTSEDCLFLDVSVPDIGMVDGLPVVVWIHGGGYQEGNIATLPHADLVTDSQNHVIVVYIQYRLGAFGFLAGPSVKKSGALNAGLLDQHLALQWVQQYISLFGGDPSKVTIWGESAGAGSVLQHVVAHGGRTHPPLFRTAITSSTFLPPQYAANDPIPTFLYDQMLNLTNCDSASNTFACLLAVDADTLNNANNAITSSAFYGTFVFVPVVDGTFIVERPTVTLDRQIVNGDVLLSVTNTFEGRIFTIPSETNTSDFIRQMFPFLSAKQIDIAASHYTALNIALPTPLDQSIAVMGESIFICPTYLLLKAFNGKSWKGEFAIPPGNHGDDAVYYFLDNNPPFNNTDFIKSFSQSFMNIAISLDPNIKFDPTNPTPAWNHWSSDDTEMLFNKTSTDGPDIRAVRTDSRLLERCAFWRSVADTIGQ</sequence>
<dbReference type="Pfam" id="PF00135">
    <property type="entry name" value="COesterase"/>
    <property type="match status" value="1"/>
</dbReference>
<feature type="chain" id="PRO_5005111073" description="Carboxylic ester hydrolase" evidence="4">
    <location>
        <begin position="21"/>
        <end position="545"/>
    </location>
</feature>
<accession>A0A0C3F314</accession>
<dbReference type="GO" id="GO:0016787">
    <property type="term" value="F:hydrolase activity"/>
    <property type="evidence" value="ECO:0007669"/>
    <property type="project" value="UniProtKB-KW"/>
</dbReference>
<evidence type="ECO:0000259" key="5">
    <source>
        <dbReference type="Pfam" id="PF00135"/>
    </source>
</evidence>
<evidence type="ECO:0000313" key="6">
    <source>
        <dbReference type="EMBL" id="KIM79125.1"/>
    </source>
</evidence>